<evidence type="ECO:0000256" key="5">
    <source>
        <dbReference type="ARBA" id="ARBA00023004"/>
    </source>
</evidence>
<dbReference type="SUPFAM" id="SSF102114">
    <property type="entry name" value="Radical SAM enzymes"/>
    <property type="match status" value="1"/>
</dbReference>
<evidence type="ECO:0000256" key="3">
    <source>
        <dbReference type="ARBA" id="ARBA00022691"/>
    </source>
</evidence>
<gene>
    <name evidence="7" type="ORF">S03H2_62202</name>
</gene>
<evidence type="ECO:0000256" key="2">
    <source>
        <dbReference type="ARBA" id="ARBA00022485"/>
    </source>
</evidence>
<evidence type="ECO:0000256" key="4">
    <source>
        <dbReference type="ARBA" id="ARBA00022723"/>
    </source>
</evidence>
<dbReference type="EMBL" id="BARU01040210">
    <property type="protein sequence ID" value="GAH88824.1"/>
    <property type="molecule type" value="Genomic_DNA"/>
</dbReference>
<dbReference type="AlphaFoldDB" id="X1KF92"/>
<keyword evidence="4" id="KW-0479">Metal-binding</keyword>
<reference evidence="7" key="1">
    <citation type="journal article" date="2014" name="Front. Microbiol.">
        <title>High frequency of phylogenetically diverse reductive dehalogenase-homologous genes in deep subseafloor sedimentary metagenomes.</title>
        <authorList>
            <person name="Kawai M."/>
            <person name="Futagami T."/>
            <person name="Toyoda A."/>
            <person name="Takaki Y."/>
            <person name="Nishi S."/>
            <person name="Hori S."/>
            <person name="Arai W."/>
            <person name="Tsubouchi T."/>
            <person name="Morono Y."/>
            <person name="Uchiyama I."/>
            <person name="Ito T."/>
            <person name="Fujiyama A."/>
            <person name="Inagaki F."/>
            <person name="Takami H."/>
        </authorList>
    </citation>
    <scope>NUCLEOTIDE SEQUENCE</scope>
    <source>
        <strain evidence="7">Expedition CK06-06</strain>
    </source>
</reference>
<dbReference type="GO" id="GO:0046872">
    <property type="term" value="F:metal ion binding"/>
    <property type="evidence" value="ECO:0007669"/>
    <property type="project" value="UniProtKB-KW"/>
</dbReference>
<evidence type="ECO:0000256" key="6">
    <source>
        <dbReference type="ARBA" id="ARBA00023014"/>
    </source>
</evidence>
<keyword evidence="6" id="KW-0411">Iron-sulfur</keyword>
<sequence>KLAKENSLYTVYVTNGYLTAEALDTIGPYLDAWRVDIKGFSDSFYRELARVTHWRKILEVAKRAKDKWNMHVEVVTNIIPTMNDDDQQLEGIANWIRDELGALTPWHVTRFYPHHYMMDLPPTPVSTLEHACDIGQKAGLKFVYAGNVPGHKSENTICYSCGKLIVQRFGYQTKVLGLEESRCKFCGAELNFRTLG</sequence>
<dbReference type="PANTHER" id="PTHR30352:SF5">
    <property type="entry name" value="PYRUVATE FORMATE-LYASE 1-ACTIVATING ENZYME"/>
    <property type="match status" value="1"/>
</dbReference>
<dbReference type="InterPro" id="IPR034457">
    <property type="entry name" value="Organic_radical-activating"/>
</dbReference>
<protein>
    <recommendedName>
        <fullName evidence="8">Radical SAM core domain-containing protein</fullName>
    </recommendedName>
</protein>
<dbReference type="PANTHER" id="PTHR30352">
    <property type="entry name" value="PYRUVATE FORMATE-LYASE-ACTIVATING ENZYME"/>
    <property type="match status" value="1"/>
</dbReference>
<comment type="cofactor">
    <cofactor evidence="1">
        <name>[4Fe-4S] cluster</name>
        <dbReference type="ChEBI" id="CHEBI:49883"/>
    </cofactor>
</comment>
<accession>X1KF92</accession>
<keyword evidence="5" id="KW-0408">Iron</keyword>
<organism evidence="7">
    <name type="scientific">marine sediment metagenome</name>
    <dbReference type="NCBI Taxonomy" id="412755"/>
    <lineage>
        <taxon>unclassified sequences</taxon>
        <taxon>metagenomes</taxon>
        <taxon>ecological metagenomes</taxon>
    </lineage>
</organism>
<evidence type="ECO:0000256" key="1">
    <source>
        <dbReference type="ARBA" id="ARBA00001966"/>
    </source>
</evidence>
<keyword evidence="2" id="KW-0004">4Fe-4S</keyword>
<dbReference type="InterPro" id="IPR058240">
    <property type="entry name" value="rSAM_sf"/>
</dbReference>
<dbReference type="Gene3D" id="3.20.20.70">
    <property type="entry name" value="Aldolase class I"/>
    <property type="match status" value="1"/>
</dbReference>
<evidence type="ECO:0000313" key="7">
    <source>
        <dbReference type="EMBL" id="GAH88824.1"/>
    </source>
</evidence>
<proteinExistence type="predicted"/>
<evidence type="ECO:0008006" key="8">
    <source>
        <dbReference type="Google" id="ProtNLM"/>
    </source>
</evidence>
<dbReference type="InterPro" id="IPR013785">
    <property type="entry name" value="Aldolase_TIM"/>
</dbReference>
<comment type="caution">
    <text evidence="7">The sequence shown here is derived from an EMBL/GenBank/DDBJ whole genome shotgun (WGS) entry which is preliminary data.</text>
</comment>
<name>X1KF92_9ZZZZ</name>
<keyword evidence="3" id="KW-0949">S-adenosyl-L-methionine</keyword>
<feature type="non-terminal residue" evidence="7">
    <location>
        <position position="1"/>
    </location>
</feature>
<dbReference type="GO" id="GO:0051539">
    <property type="term" value="F:4 iron, 4 sulfur cluster binding"/>
    <property type="evidence" value="ECO:0007669"/>
    <property type="project" value="UniProtKB-KW"/>
</dbReference>